<feature type="transmembrane region" description="Helical" evidence="1">
    <location>
        <begin position="41"/>
        <end position="63"/>
    </location>
</feature>
<reference evidence="2 3" key="1">
    <citation type="submission" date="2018-01" db="EMBL/GenBank/DDBJ databases">
        <title>Draft genome sequence of Sphaerisporangium sp. 7K107.</title>
        <authorList>
            <person name="Sahin N."/>
            <person name="Saygin H."/>
            <person name="Ay H."/>
        </authorList>
    </citation>
    <scope>NUCLEOTIDE SEQUENCE [LARGE SCALE GENOMIC DNA]</scope>
    <source>
        <strain evidence="2 3">7K107</strain>
    </source>
</reference>
<dbReference type="EMBL" id="POUA01000058">
    <property type="protein sequence ID" value="PZG50481.1"/>
    <property type="molecule type" value="Genomic_DNA"/>
</dbReference>
<accession>A0A2W2GPP5</accession>
<keyword evidence="1" id="KW-0812">Transmembrane</keyword>
<keyword evidence="1" id="KW-0472">Membrane</keyword>
<keyword evidence="1" id="KW-1133">Transmembrane helix</keyword>
<keyword evidence="3" id="KW-1185">Reference proteome</keyword>
<name>A0A2W2GPP5_9ACTN</name>
<evidence type="ECO:0000313" key="3">
    <source>
        <dbReference type="Proteomes" id="UP000248544"/>
    </source>
</evidence>
<dbReference type="Pfam" id="PF04341">
    <property type="entry name" value="DUF485"/>
    <property type="match status" value="1"/>
</dbReference>
<organism evidence="2 3">
    <name type="scientific">Spongiactinospora gelatinilytica</name>
    <dbReference type="NCBI Taxonomy" id="2666298"/>
    <lineage>
        <taxon>Bacteria</taxon>
        <taxon>Bacillati</taxon>
        <taxon>Actinomycetota</taxon>
        <taxon>Actinomycetes</taxon>
        <taxon>Streptosporangiales</taxon>
        <taxon>Streptosporangiaceae</taxon>
        <taxon>Spongiactinospora</taxon>
    </lineage>
</organism>
<comment type="caution">
    <text evidence="2">The sequence shown here is derived from an EMBL/GenBank/DDBJ whole genome shotgun (WGS) entry which is preliminary data.</text>
</comment>
<proteinExistence type="predicted"/>
<gene>
    <name evidence="2" type="ORF">C1I98_10250</name>
</gene>
<dbReference type="PANTHER" id="PTHR38441:SF1">
    <property type="entry name" value="MEMBRANE PROTEIN"/>
    <property type="match status" value="1"/>
</dbReference>
<evidence type="ECO:0000256" key="1">
    <source>
        <dbReference type="SAM" id="Phobius"/>
    </source>
</evidence>
<dbReference type="InterPro" id="IPR007436">
    <property type="entry name" value="DUF485"/>
</dbReference>
<dbReference type="PANTHER" id="PTHR38441">
    <property type="entry name" value="INTEGRAL MEMBRANE PROTEIN-RELATED"/>
    <property type="match status" value="1"/>
</dbReference>
<evidence type="ECO:0000313" key="2">
    <source>
        <dbReference type="EMBL" id="PZG50481.1"/>
    </source>
</evidence>
<dbReference type="AlphaFoldDB" id="A0A2W2GPP5"/>
<sequence length="119" mass="13892">MRDPHHSLGGSVTTKEHDASVYEQVQTSQDFQELKRRFRAWTFPMTAAFLVWYLLYVLLSGWARDFMGIKLFGNINVALVFGVLQFVSTFWIAWAYSRHAAKKLDPLADKLRHEVEEKQ</sequence>
<protein>
    <submittedName>
        <fullName evidence="2">DUF485 domain-containing protein</fullName>
    </submittedName>
</protein>
<feature type="transmembrane region" description="Helical" evidence="1">
    <location>
        <begin position="75"/>
        <end position="96"/>
    </location>
</feature>
<dbReference type="Proteomes" id="UP000248544">
    <property type="component" value="Unassembled WGS sequence"/>
</dbReference>